<dbReference type="InterPro" id="IPR036942">
    <property type="entry name" value="Beta-barrel_TonB_sf"/>
</dbReference>
<dbReference type="Proteomes" id="UP000006844">
    <property type="component" value="Chromosome"/>
</dbReference>
<keyword evidence="2" id="KW-0472">Membrane</keyword>
<dbReference type="InterPro" id="IPR008969">
    <property type="entry name" value="CarboxyPept-like_regulatory"/>
</dbReference>
<dbReference type="Pfam" id="PF13620">
    <property type="entry name" value="CarboxypepD_reg"/>
    <property type="match status" value="1"/>
</dbReference>
<dbReference type="eggNOG" id="COG4771">
    <property type="taxonomic scope" value="Bacteria"/>
</dbReference>
<dbReference type="HOGENOM" id="CLU_006298_0_0_0"/>
<sequence>MKFKNLVFSSVLAAGVMAACTLTATTGYAQTAGNGTISGNVTDGSGAAIPNAPVQIINTDTGATRSLTTNGNGSFNSTFLQSGRYEVIVGGGSFGKVDHKNLILTVGAVLTVDASLPAASVNAEVTVTDAPPLIEEDKTNVSQTIDQTLVSGLPVAGRRYDNFVLLGTNVVPDGSSGLISYRGISGLYNTNLIDGANNQQAFFSEGRGRTSGAPYVFSQDSIKEFQSSVSGYSAEFGQAAGGQINAVSKNGTNTIHGDLFYYLRYPTLNALDPLTKFNGRQPGANAALLQPAIHQQQQFGGSVGGPIIRDKLFYFFTYDGFRRSSPLLYSSSAPISTFTCPNGVNAANCTLAKNYLLSLAGPAPRVLKQDIFFPRLDYQLNGNNHISAEFNFENYKLPNGYNTATTATANSASANGRADFHERFFIANWESVLSSTMTNALRFQWGRDLEVTSANAPGPSVTISGVQAYGMPNALPRLAFPDEHRWQAADTISKVWGRHIFKAGVDVNLIHEYLANLFQGGGVYSYAALNNQCADPTVQGITPCSATANNVVSGTQAAFNNWVQDVFGVNGGRHYSSFAQVNDPITHIGADDFWNKDLAGFIEDTWKPSGNFTMNIGVRYDTQLVPQPPNPYTTSFNGVASPLGNFFTKTIKTNYKMIQPRIGFAWSPYTGTVVRGGYGIFYGLTSNSTFYATRVENGVYQQAYSLSVAQSTPANANITPVTYTFPAGSPSNIGVLFTPPGLPLAAPFAGAVTPTVNGSAGLQKLSFRGQDPNFTNPYTHSMDLAVEQQLPGNVSLTVAYVGTRGMRLPYFIDANQPHTTQTRTYSIRTSATGPVTSQVTVPFYASSLGRPSPNDGGILVGYSGVNSWYHSAAFTIRKPFSHQIELLVNYTWAKAIDGGQVPGQFGTFNGTDTILDPFNLKNPGTLSEYSRSDLDMRGRFVGSLVWSPKLALSNHFASYAVNGWGLGVIATEQTGTPLTAGMSGNASGGFEGGVTGGSVGNSPSPSTGRAPQFKRNAFPSNGVRNVDARVSRDFPIHENVKMQLFVEAFNVANRKQILSYNTTAFQYSNTTDIVPYTGTPAFGTPSSTSGVLFGPRQMQFTAKLFF</sequence>
<evidence type="ECO:0000256" key="2">
    <source>
        <dbReference type="ARBA" id="ARBA00023136"/>
    </source>
</evidence>
<dbReference type="GO" id="GO:0009279">
    <property type="term" value="C:cell outer membrane"/>
    <property type="evidence" value="ECO:0007669"/>
    <property type="project" value="UniProtKB-SubCell"/>
</dbReference>
<evidence type="ECO:0000313" key="7">
    <source>
        <dbReference type="Proteomes" id="UP000006844"/>
    </source>
</evidence>
<dbReference type="OrthoDB" id="97893at2"/>
<gene>
    <name evidence="6" type="ordered locus">AciPR4_3110</name>
</gene>
<keyword evidence="7" id="KW-1185">Reference proteome</keyword>
<reference evidence="6 7" key="1">
    <citation type="journal article" date="2012" name="Stand. Genomic Sci.">
        <title>Complete genome sequence of Terriglobus saanensis type strain SP1PR4(T), an Acidobacteria from tundra soil.</title>
        <authorList>
            <person name="Rawat S.R."/>
            <person name="Mannisto M.K."/>
            <person name="Starovoytov V."/>
            <person name="Goodwin L."/>
            <person name="Nolan M."/>
            <person name="Hauser L."/>
            <person name="Land M."/>
            <person name="Davenport K.W."/>
            <person name="Woyke T."/>
            <person name="Haggblom M.M."/>
        </authorList>
    </citation>
    <scope>NUCLEOTIDE SEQUENCE</scope>
    <source>
        <strain evidence="7">ATCC BAA-1853 / DSM 23119 / SP1PR4</strain>
    </source>
</reference>
<dbReference type="Pfam" id="PF25183">
    <property type="entry name" value="OMP_b-brl_4"/>
    <property type="match status" value="2"/>
</dbReference>
<feature type="domain" description="TonB-dependent transporter Oar-like beta-barrel" evidence="5">
    <location>
        <begin position="346"/>
        <end position="1099"/>
    </location>
</feature>
<dbReference type="KEGG" id="tsa:AciPR4_3110"/>
<dbReference type="RefSeq" id="WP_013569599.1">
    <property type="nucleotide sequence ID" value="NC_014963.1"/>
</dbReference>
<keyword evidence="3" id="KW-0998">Cell outer membrane</keyword>
<dbReference type="AlphaFoldDB" id="E8V6R6"/>
<feature type="domain" description="TonB-dependent transporter Oar-like beta-barrel" evidence="5">
    <location>
        <begin position="247"/>
        <end position="334"/>
    </location>
</feature>
<evidence type="ECO:0000256" key="3">
    <source>
        <dbReference type="ARBA" id="ARBA00023237"/>
    </source>
</evidence>
<organism evidence="6 7">
    <name type="scientific">Terriglobus saanensis (strain ATCC BAA-1853 / DSM 23119 / SP1PR4)</name>
    <dbReference type="NCBI Taxonomy" id="401053"/>
    <lineage>
        <taxon>Bacteria</taxon>
        <taxon>Pseudomonadati</taxon>
        <taxon>Acidobacteriota</taxon>
        <taxon>Terriglobia</taxon>
        <taxon>Terriglobales</taxon>
        <taxon>Acidobacteriaceae</taxon>
        <taxon>Terriglobus</taxon>
    </lineage>
</organism>
<dbReference type="Gene3D" id="2.60.40.1120">
    <property type="entry name" value="Carboxypeptidase-like, regulatory domain"/>
    <property type="match status" value="1"/>
</dbReference>
<dbReference type="EMBL" id="CP002467">
    <property type="protein sequence ID" value="ADV83868.1"/>
    <property type="molecule type" value="Genomic_DNA"/>
</dbReference>
<dbReference type="STRING" id="401053.AciPR4_3110"/>
<proteinExistence type="predicted"/>
<keyword evidence="4" id="KW-0732">Signal</keyword>
<dbReference type="Gene3D" id="2.40.170.20">
    <property type="entry name" value="TonB-dependent receptor, beta-barrel domain"/>
    <property type="match status" value="1"/>
</dbReference>
<comment type="subcellular location">
    <subcellularLocation>
        <location evidence="1">Cell outer membrane</location>
    </subcellularLocation>
</comment>
<protein>
    <recommendedName>
        <fullName evidence="5">TonB-dependent transporter Oar-like beta-barrel domain-containing protein</fullName>
    </recommendedName>
</protein>
<feature type="chain" id="PRO_5003229031" description="TonB-dependent transporter Oar-like beta-barrel domain-containing protein" evidence="4">
    <location>
        <begin position="30"/>
        <end position="1106"/>
    </location>
</feature>
<name>E8V6R6_TERSS</name>
<feature type="signal peptide" evidence="4">
    <location>
        <begin position="1"/>
        <end position="29"/>
    </location>
</feature>
<dbReference type="PROSITE" id="PS51257">
    <property type="entry name" value="PROKAR_LIPOPROTEIN"/>
    <property type="match status" value="1"/>
</dbReference>
<evidence type="ECO:0000313" key="6">
    <source>
        <dbReference type="EMBL" id="ADV83868.1"/>
    </source>
</evidence>
<dbReference type="SUPFAM" id="SSF49464">
    <property type="entry name" value="Carboxypeptidase regulatory domain-like"/>
    <property type="match status" value="1"/>
</dbReference>
<dbReference type="InterPro" id="IPR057601">
    <property type="entry name" value="Oar-like_b-barrel"/>
</dbReference>
<evidence type="ECO:0000259" key="5">
    <source>
        <dbReference type="Pfam" id="PF25183"/>
    </source>
</evidence>
<evidence type="ECO:0000256" key="4">
    <source>
        <dbReference type="SAM" id="SignalP"/>
    </source>
</evidence>
<dbReference type="SUPFAM" id="SSF56935">
    <property type="entry name" value="Porins"/>
    <property type="match status" value="1"/>
</dbReference>
<accession>E8V6R6</accession>
<evidence type="ECO:0000256" key="1">
    <source>
        <dbReference type="ARBA" id="ARBA00004442"/>
    </source>
</evidence>